<evidence type="ECO:0000313" key="1">
    <source>
        <dbReference type="EMBL" id="RCN46448.1"/>
    </source>
</evidence>
<reference evidence="1 2" key="1">
    <citation type="submission" date="2014-10" db="EMBL/GenBank/DDBJ databases">
        <title>Draft genome of the hookworm Ancylostoma caninum.</title>
        <authorList>
            <person name="Mitreva M."/>
        </authorList>
    </citation>
    <scope>NUCLEOTIDE SEQUENCE [LARGE SCALE GENOMIC DNA]</scope>
    <source>
        <strain evidence="1 2">Baltimore</strain>
    </source>
</reference>
<sequence>MCLEIGLKERLNVFFACVANPKTALLLRAVNIPERFTIIASRLHVSEILNGVTFSIL</sequence>
<dbReference type="OrthoDB" id="10419035at2759"/>
<name>A0A368GS47_ANCCA</name>
<dbReference type="Proteomes" id="UP000252519">
    <property type="component" value="Unassembled WGS sequence"/>
</dbReference>
<gene>
    <name evidence="1" type="ORF">ANCCAN_07536</name>
</gene>
<dbReference type="EMBL" id="JOJR01000079">
    <property type="protein sequence ID" value="RCN46448.1"/>
    <property type="molecule type" value="Genomic_DNA"/>
</dbReference>
<keyword evidence="2" id="KW-1185">Reference proteome</keyword>
<organism evidence="1 2">
    <name type="scientific">Ancylostoma caninum</name>
    <name type="common">Dog hookworm</name>
    <dbReference type="NCBI Taxonomy" id="29170"/>
    <lineage>
        <taxon>Eukaryota</taxon>
        <taxon>Metazoa</taxon>
        <taxon>Ecdysozoa</taxon>
        <taxon>Nematoda</taxon>
        <taxon>Chromadorea</taxon>
        <taxon>Rhabditida</taxon>
        <taxon>Rhabditina</taxon>
        <taxon>Rhabditomorpha</taxon>
        <taxon>Strongyloidea</taxon>
        <taxon>Ancylostomatidae</taxon>
        <taxon>Ancylostomatinae</taxon>
        <taxon>Ancylostoma</taxon>
    </lineage>
</organism>
<proteinExistence type="predicted"/>
<dbReference type="AlphaFoldDB" id="A0A368GS47"/>
<evidence type="ECO:0000313" key="2">
    <source>
        <dbReference type="Proteomes" id="UP000252519"/>
    </source>
</evidence>
<accession>A0A368GS47</accession>
<protein>
    <submittedName>
        <fullName evidence="1">Uncharacterized protein</fullName>
    </submittedName>
</protein>
<comment type="caution">
    <text evidence="1">The sequence shown here is derived from an EMBL/GenBank/DDBJ whole genome shotgun (WGS) entry which is preliminary data.</text>
</comment>